<evidence type="ECO:0000313" key="1">
    <source>
        <dbReference type="EMBL" id="GGI10593.1"/>
    </source>
</evidence>
<name>A0ABQ2BB53_9MICO</name>
<dbReference type="InterPro" id="IPR009351">
    <property type="entry name" value="AlkZ-like"/>
</dbReference>
<keyword evidence="2" id="KW-1185">Reference proteome</keyword>
<gene>
    <name evidence="1" type="ORF">GCM10007368_32000</name>
</gene>
<dbReference type="PANTHER" id="PTHR38479:SF2">
    <property type="entry name" value="WINGED HELIX DNA-BINDING DOMAIN-CONTAINING PROTEIN"/>
    <property type="match status" value="1"/>
</dbReference>
<dbReference type="Proteomes" id="UP000632535">
    <property type="component" value="Unassembled WGS sequence"/>
</dbReference>
<comment type="caution">
    <text evidence="1">The sequence shown here is derived from an EMBL/GenBank/DDBJ whole genome shotgun (WGS) entry which is preliminary data.</text>
</comment>
<dbReference type="RefSeq" id="WP_188524727.1">
    <property type="nucleotide sequence ID" value="NZ_BMDG01000012.1"/>
</dbReference>
<dbReference type="PANTHER" id="PTHR38479">
    <property type="entry name" value="LMO0824 PROTEIN"/>
    <property type="match status" value="1"/>
</dbReference>
<accession>A0ABQ2BB53</accession>
<proteinExistence type="predicted"/>
<protein>
    <recommendedName>
        <fullName evidence="3">Winged helix DNA-binding domain-containing protein</fullName>
    </recommendedName>
</protein>
<dbReference type="EMBL" id="BMDG01000012">
    <property type="protein sequence ID" value="GGI10593.1"/>
    <property type="molecule type" value="Genomic_DNA"/>
</dbReference>
<organism evidence="1 2">
    <name type="scientific">Isoptericola cucumis</name>
    <dbReference type="NCBI Taxonomy" id="1776856"/>
    <lineage>
        <taxon>Bacteria</taxon>
        <taxon>Bacillati</taxon>
        <taxon>Actinomycetota</taxon>
        <taxon>Actinomycetes</taxon>
        <taxon>Micrococcales</taxon>
        <taxon>Promicromonosporaceae</taxon>
        <taxon>Isoptericola</taxon>
    </lineage>
</organism>
<evidence type="ECO:0000313" key="2">
    <source>
        <dbReference type="Proteomes" id="UP000632535"/>
    </source>
</evidence>
<reference evidence="2" key="1">
    <citation type="journal article" date="2019" name="Int. J. Syst. Evol. Microbiol.">
        <title>The Global Catalogue of Microorganisms (GCM) 10K type strain sequencing project: providing services to taxonomists for standard genome sequencing and annotation.</title>
        <authorList>
            <consortium name="The Broad Institute Genomics Platform"/>
            <consortium name="The Broad Institute Genome Sequencing Center for Infectious Disease"/>
            <person name="Wu L."/>
            <person name="Ma J."/>
        </authorList>
    </citation>
    <scope>NUCLEOTIDE SEQUENCE [LARGE SCALE GENOMIC DNA]</scope>
    <source>
        <strain evidence="2">CCM 8653</strain>
    </source>
</reference>
<sequence>MPLTSRELNRATLARQLLVRRRVLDGADDGADRGAHGVADTVRELVALQAQLPAAPYVALWNRVDGFDPADLDVAYADRLLVRGTSLRITLHAVHAADHAGYRTAMQPTLRGARLGDRRFTDTGLTAADADALQPGLLAQLDRPRTGDELVAWIEALHPGGGKRAWWALRHYGPFVHAPTGDPWSFPARVSWLPGPGLDAPGLTGMGLDGEPDAALVPLARRYLAGFGPASVADVAHFLTVQRARARAAVAALAGELEELEGPDGTVLYDVPGAPRPAADTPAPPRLLGMWDNVLLAHLDRSRIVPPALRRVVTRVNGDVLPTLLVDGYVAGVWRTVDGAGGAPVVEARSFTRLPDEVWSALADEAASFLAVLAGRDPHPFRRYDHWWAKLPEAAQERLLPA</sequence>
<evidence type="ECO:0008006" key="3">
    <source>
        <dbReference type="Google" id="ProtNLM"/>
    </source>
</evidence>
<dbReference type="Pfam" id="PF06224">
    <property type="entry name" value="AlkZ-like"/>
    <property type="match status" value="1"/>
</dbReference>